<evidence type="ECO:0000256" key="1">
    <source>
        <dbReference type="ARBA" id="ARBA00022801"/>
    </source>
</evidence>
<sequence length="280" mass="30190">MHNPASSTYRGMDRAALDVAYNNRAVVPDWEGYLARWRARSDVVYGQASARDLAYGPAPRQRLDLLLAPDPQAPTVLFLHGGYWQWNDKEGQAFVAEGLLPRGLSVAVGEYTLAPQASIDDICAEARAQVAFLAAELQRRGRRPQLLLCGISTGAHLMACALDHPAVRGALLISGIYDLEPIRLSSLNDAIGMDAGAARRNSPLHAIPPQLPPVVLAFGAEERPEIRRQSADYAAALQALGHRVEVLPVAGADHFSVLETLADPAGVLAQRMRRLAEAVA</sequence>
<evidence type="ECO:0000259" key="2">
    <source>
        <dbReference type="Pfam" id="PF20434"/>
    </source>
</evidence>
<feature type="domain" description="BD-FAE-like" evidence="2">
    <location>
        <begin position="71"/>
        <end position="159"/>
    </location>
</feature>
<accession>A0A2S5T4K9</accession>
<organism evidence="3 5">
    <name type="scientific">Caldimonas thermodepolymerans</name>
    <dbReference type="NCBI Taxonomy" id="215580"/>
    <lineage>
        <taxon>Bacteria</taxon>
        <taxon>Pseudomonadati</taxon>
        <taxon>Pseudomonadota</taxon>
        <taxon>Betaproteobacteria</taxon>
        <taxon>Burkholderiales</taxon>
        <taxon>Sphaerotilaceae</taxon>
        <taxon>Caldimonas</taxon>
    </lineage>
</organism>
<dbReference type="Proteomes" id="UP000294772">
    <property type="component" value="Unassembled WGS sequence"/>
</dbReference>
<evidence type="ECO:0000313" key="5">
    <source>
        <dbReference type="Proteomes" id="UP000239406"/>
    </source>
</evidence>
<dbReference type="EMBL" id="SLXF01000015">
    <property type="protein sequence ID" value="TCP02757.1"/>
    <property type="molecule type" value="Genomic_DNA"/>
</dbReference>
<keyword evidence="1 3" id="KW-0378">Hydrolase</keyword>
<evidence type="ECO:0000313" key="3">
    <source>
        <dbReference type="EMBL" id="PPE69923.1"/>
    </source>
</evidence>
<dbReference type="OrthoDB" id="9771666at2"/>
<dbReference type="InterPro" id="IPR050300">
    <property type="entry name" value="GDXG_lipolytic_enzyme"/>
</dbReference>
<dbReference type="EMBL" id="PSNY01000008">
    <property type="protein sequence ID" value="PPE69923.1"/>
    <property type="molecule type" value="Genomic_DNA"/>
</dbReference>
<evidence type="ECO:0000313" key="6">
    <source>
        <dbReference type="Proteomes" id="UP000294772"/>
    </source>
</evidence>
<proteinExistence type="predicted"/>
<dbReference type="RefSeq" id="WP_104357290.1">
    <property type="nucleotide sequence ID" value="NZ_CALFFA010000061.1"/>
</dbReference>
<keyword evidence="5" id="KW-1185">Reference proteome</keyword>
<protein>
    <submittedName>
        <fullName evidence="4">Acetyl esterase/lipase</fullName>
    </submittedName>
    <submittedName>
        <fullName evidence="3">Alpha/beta hydrolase</fullName>
    </submittedName>
</protein>
<evidence type="ECO:0000313" key="4">
    <source>
        <dbReference type="EMBL" id="TCP02757.1"/>
    </source>
</evidence>
<dbReference type="SUPFAM" id="SSF53474">
    <property type="entry name" value="alpha/beta-Hydrolases"/>
    <property type="match status" value="1"/>
</dbReference>
<dbReference type="GO" id="GO:0016787">
    <property type="term" value="F:hydrolase activity"/>
    <property type="evidence" value="ECO:0007669"/>
    <property type="project" value="UniProtKB-KW"/>
</dbReference>
<name>A0A2S5T4K9_9BURK</name>
<dbReference type="InterPro" id="IPR029058">
    <property type="entry name" value="AB_hydrolase_fold"/>
</dbReference>
<comment type="caution">
    <text evidence="3">The sequence shown here is derived from an EMBL/GenBank/DDBJ whole genome shotgun (WGS) entry which is preliminary data.</text>
</comment>
<reference evidence="3 5" key="1">
    <citation type="submission" date="2018-02" db="EMBL/GenBank/DDBJ databases">
        <title>Reclassifiation of [Polyangium] brachysporum DSM 7029 as Guopingzhaonella breviflexa gen. nov., sp. nov., a member of the family Comamonadaceae.</title>
        <authorList>
            <person name="Tang B."/>
        </authorList>
    </citation>
    <scope>NUCLEOTIDE SEQUENCE [LARGE SCALE GENOMIC DNA]</scope>
    <source>
        <strain evidence="3 5">DSM 15344</strain>
    </source>
</reference>
<dbReference type="Gene3D" id="3.40.50.1820">
    <property type="entry name" value="alpha/beta hydrolase"/>
    <property type="match status" value="1"/>
</dbReference>
<dbReference type="PANTHER" id="PTHR48081">
    <property type="entry name" value="AB HYDROLASE SUPERFAMILY PROTEIN C4A8.06C"/>
    <property type="match status" value="1"/>
</dbReference>
<reference evidence="4 6" key="2">
    <citation type="submission" date="2019-03" db="EMBL/GenBank/DDBJ databases">
        <title>Genomic Encyclopedia of Type Strains, Phase IV (KMG-IV): sequencing the most valuable type-strain genomes for metagenomic binning, comparative biology and taxonomic classification.</title>
        <authorList>
            <person name="Goeker M."/>
        </authorList>
    </citation>
    <scope>NUCLEOTIDE SEQUENCE [LARGE SCALE GENOMIC DNA]</scope>
    <source>
        <strain evidence="4 6">DSM 15264</strain>
    </source>
</reference>
<dbReference type="InterPro" id="IPR049492">
    <property type="entry name" value="BD-FAE-like_dom"/>
</dbReference>
<dbReference type="Proteomes" id="UP000239406">
    <property type="component" value="Unassembled WGS sequence"/>
</dbReference>
<gene>
    <name evidence="3" type="ORF">C1702_08615</name>
    <name evidence="4" type="ORF">EV676_11511</name>
</gene>
<dbReference type="AlphaFoldDB" id="A0A2S5T4K9"/>
<dbReference type="Pfam" id="PF20434">
    <property type="entry name" value="BD-FAE"/>
    <property type="match status" value="1"/>
</dbReference>
<dbReference type="PANTHER" id="PTHR48081:SF33">
    <property type="entry name" value="KYNURENINE FORMAMIDASE"/>
    <property type="match status" value="1"/>
</dbReference>